<dbReference type="STRING" id="554065.E1Z853"/>
<dbReference type="Pfam" id="PF00118">
    <property type="entry name" value="Cpn60_TCP1"/>
    <property type="match status" value="1"/>
</dbReference>
<dbReference type="PRINTS" id="PR00304">
    <property type="entry name" value="TCOMPLEXTCP1"/>
</dbReference>
<gene>
    <name evidence="9" type="ORF">CHLNCDRAFT_34430</name>
</gene>
<comment type="similarity">
    <text evidence="2 8">Belongs to the TCP-1 chaperonin family.</text>
</comment>
<evidence type="ECO:0000313" key="9">
    <source>
        <dbReference type="EMBL" id="EFN58038.1"/>
    </source>
</evidence>
<dbReference type="Gene3D" id="1.10.560.10">
    <property type="entry name" value="GroEL-like equatorial domain"/>
    <property type="match status" value="1"/>
</dbReference>
<proteinExistence type="inferred from homology"/>
<evidence type="ECO:0000256" key="2">
    <source>
        <dbReference type="ARBA" id="ARBA00008020"/>
    </source>
</evidence>
<dbReference type="InParanoid" id="E1Z853"/>
<evidence type="ECO:0000313" key="10">
    <source>
        <dbReference type="Proteomes" id="UP000008141"/>
    </source>
</evidence>
<dbReference type="FunCoup" id="E1Z853">
    <property type="interactions" value="2000"/>
</dbReference>
<dbReference type="EMBL" id="GL433838">
    <property type="protein sequence ID" value="EFN58038.1"/>
    <property type="molecule type" value="Genomic_DNA"/>
</dbReference>
<dbReference type="OMA" id="WGLKYAV"/>
<accession>E1Z853</accession>
<dbReference type="CDD" id="cd03341">
    <property type="entry name" value="TCP1_theta"/>
    <property type="match status" value="1"/>
</dbReference>
<dbReference type="InterPro" id="IPR012721">
    <property type="entry name" value="Chap_CCT_theta"/>
</dbReference>
<dbReference type="SUPFAM" id="SSF54849">
    <property type="entry name" value="GroEL-intermediate domain like"/>
    <property type="match status" value="1"/>
</dbReference>
<dbReference type="Proteomes" id="UP000008141">
    <property type="component" value="Unassembled WGS sequence"/>
</dbReference>
<keyword evidence="5 8" id="KW-0067">ATP-binding</keyword>
<dbReference type="InterPro" id="IPR027409">
    <property type="entry name" value="GroEL-like_apical_dom_sf"/>
</dbReference>
<dbReference type="GO" id="GO:0140662">
    <property type="term" value="F:ATP-dependent protein folding chaperone"/>
    <property type="evidence" value="ECO:0007669"/>
    <property type="project" value="InterPro"/>
</dbReference>
<evidence type="ECO:0000256" key="4">
    <source>
        <dbReference type="ARBA" id="ARBA00022741"/>
    </source>
</evidence>
<dbReference type="eggNOG" id="KOG0362">
    <property type="taxonomic scope" value="Eukaryota"/>
</dbReference>
<dbReference type="FunFam" id="3.50.7.10:FF:000008">
    <property type="entry name" value="T-complex protein 1 subunit theta"/>
    <property type="match status" value="1"/>
</dbReference>
<keyword evidence="4 8" id="KW-0547">Nucleotide-binding</keyword>
<dbReference type="GO" id="GO:0051082">
    <property type="term" value="F:unfolded protein binding"/>
    <property type="evidence" value="ECO:0007669"/>
    <property type="project" value="InterPro"/>
</dbReference>
<dbReference type="SUPFAM" id="SSF48592">
    <property type="entry name" value="GroEL equatorial domain-like"/>
    <property type="match status" value="1"/>
</dbReference>
<dbReference type="AlphaFoldDB" id="E1Z853"/>
<keyword evidence="10" id="KW-1185">Reference proteome</keyword>
<dbReference type="OrthoDB" id="1748577at2759"/>
<dbReference type="SUPFAM" id="SSF52029">
    <property type="entry name" value="GroEL apical domain-like"/>
    <property type="match status" value="1"/>
</dbReference>
<dbReference type="GO" id="GO:0005524">
    <property type="term" value="F:ATP binding"/>
    <property type="evidence" value="ECO:0007669"/>
    <property type="project" value="UniProtKB-KW"/>
</dbReference>
<dbReference type="GO" id="GO:0016887">
    <property type="term" value="F:ATP hydrolysis activity"/>
    <property type="evidence" value="ECO:0007669"/>
    <property type="project" value="InterPro"/>
</dbReference>
<dbReference type="GO" id="GO:0005737">
    <property type="term" value="C:cytoplasm"/>
    <property type="evidence" value="ECO:0007669"/>
    <property type="project" value="UniProtKB-SubCell"/>
</dbReference>
<dbReference type="InterPro" id="IPR002423">
    <property type="entry name" value="Cpn60/GroEL/TCP-1"/>
</dbReference>
<dbReference type="KEGG" id="cvr:CHLNCDRAFT_34430"/>
<dbReference type="InterPro" id="IPR002194">
    <property type="entry name" value="Chaperonin_TCP-1_CS"/>
</dbReference>
<keyword evidence="3" id="KW-0963">Cytoplasm</keyword>
<keyword evidence="6 8" id="KW-0143">Chaperone</keyword>
<evidence type="ECO:0000256" key="6">
    <source>
        <dbReference type="ARBA" id="ARBA00023186"/>
    </source>
</evidence>
<evidence type="ECO:0000256" key="1">
    <source>
        <dbReference type="ARBA" id="ARBA00004496"/>
    </source>
</evidence>
<dbReference type="RefSeq" id="XP_005850140.1">
    <property type="nucleotide sequence ID" value="XM_005850078.1"/>
</dbReference>
<reference evidence="9 10" key="1">
    <citation type="journal article" date="2010" name="Plant Cell">
        <title>The Chlorella variabilis NC64A genome reveals adaptation to photosymbiosis, coevolution with viruses, and cryptic sex.</title>
        <authorList>
            <person name="Blanc G."/>
            <person name="Duncan G."/>
            <person name="Agarkova I."/>
            <person name="Borodovsky M."/>
            <person name="Gurnon J."/>
            <person name="Kuo A."/>
            <person name="Lindquist E."/>
            <person name="Lucas S."/>
            <person name="Pangilinan J."/>
            <person name="Polle J."/>
            <person name="Salamov A."/>
            <person name="Terry A."/>
            <person name="Yamada T."/>
            <person name="Dunigan D.D."/>
            <person name="Grigoriev I.V."/>
            <person name="Claverie J.M."/>
            <person name="Van Etten J.L."/>
        </authorList>
    </citation>
    <scope>NUCLEOTIDE SEQUENCE [LARGE SCALE GENOMIC DNA]</scope>
    <source>
        <strain evidence="9 10">NC64A</strain>
    </source>
</reference>
<name>E1Z853_CHLVA</name>
<evidence type="ECO:0000256" key="3">
    <source>
        <dbReference type="ARBA" id="ARBA00022490"/>
    </source>
</evidence>
<organism evidence="10">
    <name type="scientific">Chlorella variabilis</name>
    <name type="common">Green alga</name>
    <dbReference type="NCBI Taxonomy" id="554065"/>
    <lineage>
        <taxon>Eukaryota</taxon>
        <taxon>Viridiplantae</taxon>
        <taxon>Chlorophyta</taxon>
        <taxon>core chlorophytes</taxon>
        <taxon>Trebouxiophyceae</taxon>
        <taxon>Chlorellales</taxon>
        <taxon>Chlorellaceae</taxon>
        <taxon>Chlorella clade</taxon>
        <taxon>Chlorella</taxon>
    </lineage>
</organism>
<dbReference type="InterPro" id="IPR027413">
    <property type="entry name" value="GROEL-like_equatorial_sf"/>
</dbReference>
<dbReference type="PROSITE" id="PS00750">
    <property type="entry name" value="TCP1_1"/>
    <property type="match status" value="1"/>
</dbReference>
<dbReference type="InterPro" id="IPR017998">
    <property type="entry name" value="Chaperone_TCP-1"/>
</dbReference>
<evidence type="ECO:0000256" key="7">
    <source>
        <dbReference type="ARBA" id="ARBA00029602"/>
    </source>
</evidence>
<dbReference type="Gene3D" id="3.50.7.10">
    <property type="entry name" value="GroEL"/>
    <property type="match status" value="1"/>
</dbReference>
<sequence>MAMGMPYGLQSMLKEGHKHLSGLEEAVLKNIEACKQLAQITRTSMGPNGMNKMVINHLEKLFVTSDASTITAELEVQHPAAKLLVMAAQAQQQEIGDGTNMVLSFAGELLANAEPLLRDGLHPTEIADGYAKAGAKALEILDTLVVAGTDTLDVRDAAAVAQRIKGSVSSKQYGYEDLLAPIIAEACIDVVPKNPHNFNVDNVRVVKINGGGLHDSHVVKGMVLKRGVEGSISRVADGKVAVYAQGVDTSSTETKGTVLIRSAEELEGYSRSEENRIEEIIKSIADAGVKVVVGHQAFGEMALHFLEKYGVMAVKIPSKFDLRRFCRATGAKALVKLQAPQADELGFAKQLVEQEIGGTKCIVLQQDSSLGNISTVVLRGSTDQMLDDVERAVDDGVNSYKLLGKDARAVPAGGATEIEIARQLQQFGRKETGLDQYAIMKYAEALEVVPRTIAENSGLSATDALAALYSAHAGGQAAAGLDVETGEARDLGAGAVYDLRSTKWWALKLATDAAVTVLRIDQIIMAKMAGGPKPRAGGAMDDED</sequence>
<comment type="subcellular location">
    <subcellularLocation>
        <location evidence="1">Cytoplasm</location>
    </subcellularLocation>
</comment>
<protein>
    <recommendedName>
        <fullName evidence="7">CCT-theta</fullName>
    </recommendedName>
</protein>
<dbReference type="InterPro" id="IPR027410">
    <property type="entry name" value="TCP-1-like_intermed_sf"/>
</dbReference>
<evidence type="ECO:0000256" key="5">
    <source>
        <dbReference type="ARBA" id="ARBA00022840"/>
    </source>
</evidence>
<dbReference type="PANTHER" id="PTHR11353">
    <property type="entry name" value="CHAPERONIN"/>
    <property type="match status" value="1"/>
</dbReference>
<evidence type="ECO:0000256" key="8">
    <source>
        <dbReference type="RuleBase" id="RU004187"/>
    </source>
</evidence>
<dbReference type="Gene3D" id="3.30.260.10">
    <property type="entry name" value="TCP-1-like chaperonin intermediate domain"/>
    <property type="match status" value="1"/>
</dbReference>
<dbReference type="NCBIfam" id="TIGR02346">
    <property type="entry name" value="chap_CCT_theta"/>
    <property type="match status" value="1"/>
</dbReference>
<dbReference type="GeneID" id="17357729"/>